<dbReference type="HOGENOM" id="CLU_063050_0_1_6"/>
<dbReference type="Proteomes" id="UP000001702">
    <property type="component" value="Chromosome"/>
</dbReference>
<dbReference type="GO" id="GO:0043590">
    <property type="term" value="C:bacterial nucleoid"/>
    <property type="evidence" value="ECO:0007669"/>
    <property type="project" value="TreeGrafter"/>
</dbReference>
<evidence type="ECO:0000313" key="6">
    <source>
        <dbReference type="Proteomes" id="UP000001702"/>
    </source>
</evidence>
<dbReference type="AlphaFoldDB" id="D4GIL2"/>
<dbReference type="InterPro" id="IPR007358">
    <property type="entry name" value="Nucleoid_associated_NdpA"/>
</dbReference>
<proteinExistence type="inferred from homology"/>
<evidence type="ECO:0000256" key="1">
    <source>
        <dbReference type="ARBA" id="ARBA00004453"/>
    </source>
</evidence>
<accession>D4GIL2</accession>
<evidence type="ECO:0000256" key="3">
    <source>
        <dbReference type="ARBA" id="ARBA00022490"/>
    </source>
</evidence>
<name>D4GIL2_PANAM</name>
<sequence>MFEYAPVLLGEFTMSLDIDQIALHQLIKRDENQLELVLRDSLLPATNTVEAMVEELHRVYSAKSKAYGLFNAESELADALRNCRKGNDDFLAFSRAATGRLRDELAKYPFAEGGVVLFIQYRYLAVEYLLVAVLNSQSSMRVNEQMDISSTHYLDINHADIVARIDLTEWETSPESTRYLTFLRGRVGRKVSDFFMDFLGAEVGLDTKAQNRGLLQAVDDYCDESNLDKNERQNYRQQVYSYCNEQLQAGEEIALKALSGELPPLGEKTFEAFTQEQGYDLEEHFPADRSTLRQLTKFAGSGGGLTLNFDALLLGERIFWDPVTDTLTIKGTPPNLREQLQRRTSSK</sequence>
<dbReference type="PANTHER" id="PTHR38772">
    <property type="match status" value="1"/>
</dbReference>
<dbReference type="PANTHER" id="PTHR38772:SF1">
    <property type="entry name" value="NUCLEOID-ASSOCIATED PROTEIN YEJK"/>
    <property type="match status" value="1"/>
</dbReference>
<dbReference type="NCBIfam" id="NF001557">
    <property type="entry name" value="PRK00378.1"/>
    <property type="match status" value="1"/>
</dbReference>
<organism evidence="5 6">
    <name type="scientific">Pantoea ananatis (strain LMG 20103)</name>
    <dbReference type="NCBI Taxonomy" id="706191"/>
    <lineage>
        <taxon>Bacteria</taxon>
        <taxon>Pseudomonadati</taxon>
        <taxon>Pseudomonadota</taxon>
        <taxon>Gammaproteobacteria</taxon>
        <taxon>Enterobacterales</taxon>
        <taxon>Erwiniaceae</taxon>
        <taxon>Pantoea</taxon>
    </lineage>
</organism>
<dbReference type="HAMAP" id="MF_00730">
    <property type="entry name" value="NdpA"/>
    <property type="match status" value="1"/>
</dbReference>
<comment type="subcellular location">
    <subcellularLocation>
        <location evidence="1 4">Cytoplasm</location>
        <location evidence="1 4">Nucleoid</location>
    </subcellularLocation>
</comment>
<dbReference type="GO" id="GO:0003727">
    <property type="term" value="F:single-stranded RNA binding"/>
    <property type="evidence" value="ECO:0007669"/>
    <property type="project" value="TreeGrafter"/>
</dbReference>
<dbReference type="eggNOG" id="COG3081">
    <property type="taxonomic scope" value="Bacteria"/>
</dbReference>
<dbReference type="STRING" id="706191.PANA_2579"/>
<dbReference type="EMBL" id="CP001875">
    <property type="protein sequence ID" value="ADD77746.1"/>
    <property type="molecule type" value="Genomic_DNA"/>
</dbReference>
<evidence type="ECO:0000256" key="2">
    <source>
        <dbReference type="ARBA" id="ARBA00009035"/>
    </source>
</evidence>
<dbReference type="GO" id="GO:0005737">
    <property type="term" value="C:cytoplasm"/>
    <property type="evidence" value="ECO:0007669"/>
    <property type="project" value="UniProtKB-UniRule"/>
</dbReference>
<dbReference type="Pfam" id="PF04245">
    <property type="entry name" value="NA37"/>
    <property type="match status" value="1"/>
</dbReference>
<comment type="similarity">
    <text evidence="2 4">Belongs to the YejK family.</text>
</comment>
<evidence type="ECO:0000256" key="4">
    <source>
        <dbReference type="HAMAP-Rule" id="MF_00730"/>
    </source>
</evidence>
<reference evidence="5 6" key="1">
    <citation type="journal article" date="2010" name="J. Bacteriol.">
        <title>Genome sequence of Pantoea ananatis LMG20103, the causative agent of Eucalyptus blight and dieback.</title>
        <authorList>
            <person name="De Maayer P."/>
            <person name="Chan W.Y."/>
            <person name="Venter S.N."/>
            <person name="Toth I.K."/>
            <person name="Birch P.R."/>
            <person name="Joubert F."/>
            <person name="Coutinho T.A."/>
        </authorList>
    </citation>
    <scope>NUCLEOTIDE SEQUENCE [LARGE SCALE GENOMIC DNA]</scope>
    <source>
        <strain evidence="5 6">LMG 20103</strain>
    </source>
</reference>
<dbReference type="GO" id="GO:0003690">
    <property type="term" value="F:double-stranded DNA binding"/>
    <property type="evidence" value="ECO:0007669"/>
    <property type="project" value="TreeGrafter"/>
</dbReference>
<evidence type="ECO:0000313" key="5">
    <source>
        <dbReference type="EMBL" id="ADD77746.1"/>
    </source>
</evidence>
<keyword evidence="6" id="KW-1185">Reference proteome</keyword>
<protein>
    <recommendedName>
        <fullName evidence="4">Nucleoid-associated protein PANA_2579</fullName>
    </recommendedName>
</protein>
<keyword evidence="3 4" id="KW-0963">Cytoplasm</keyword>
<gene>
    <name evidence="5" type="primary">ndpA</name>
    <name evidence="5" type="ordered locus">PANA_2579</name>
</gene>
<dbReference type="KEGG" id="pam:PANA_2579"/>